<feature type="region of interest" description="Disordered" evidence="1">
    <location>
        <begin position="1"/>
        <end position="34"/>
    </location>
</feature>
<evidence type="ECO:0000313" key="3">
    <source>
        <dbReference type="EMBL" id="TFK51972.1"/>
    </source>
</evidence>
<name>A0A5C3N4E0_9AGAM</name>
<proteinExistence type="predicted"/>
<dbReference type="EMBL" id="ML213510">
    <property type="protein sequence ID" value="TFK51972.1"/>
    <property type="molecule type" value="Genomic_DNA"/>
</dbReference>
<keyword evidence="4" id="KW-1185">Reference proteome</keyword>
<dbReference type="GO" id="GO:0005737">
    <property type="term" value="C:cytoplasm"/>
    <property type="evidence" value="ECO:0007669"/>
    <property type="project" value="TreeGrafter"/>
</dbReference>
<evidence type="ECO:0000313" key="4">
    <source>
        <dbReference type="Proteomes" id="UP000305948"/>
    </source>
</evidence>
<gene>
    <name evidence="3" type="ORF">OE88DRAFT_1658715</name>
</gene>
<dbReference type="AlphaFoldDB" id="A0A5C3N4E0"/>
<feature type="domain" description="Aip3p/Bud6 N-terminal" evidence="2">
    <location>
        <begin position="39"/>
        <end position="146"/>
    </location>
</feature>
<protein>
    <recommendedName>
        <fullName evidence="2">Aip3p/Bud6 N-terminal domain-containing protein</fullName>
    </recommendedName>
</protein>
<dbReference type="InterPro" id="IPR056279">
    <property type="entry name" value="Aip3p_Bud6_N"/>
</dbReference>
<evidence type="ECO:0000256" key="1">
    <source>
        <dbReference type="SAM" id="MobiDB-lite"/>
    </source>
</evidence>
<reference evidence="3 4" key="1">
    <citation type="journal article" date="2019" name="Nat. Ecol. Evol.">
        <title>Megaphylogeny resolves global patterns of mushroom evolution.</title>
        <authorList>
            <person name="Varga T."/>
            <person name="Krizsan K."/>
            <person name="Foldi C."/>
            <person name="Dima B."/>
            <person name="Sanchez-Garcia M."/>
            <person name="Sanchez-Ramirez S."/>
            <person name="Szollosi G.J."/>
            <person name="Szarkandi J.G."/>
            <person name="Papp V."/>
            <person name="Albert L."/>
            <person name="Andreopoulos W."/>
            <person name="Angelini C."/>
            <person name="Antonin V."/>
            <person name="Barry K.W."/>
            <person name="Bougher N.L."/>
            <person name="Buchanan P."/>
            <person name="Buyck B."/>
            <person name="Bense V."/>
            <person name="Catcheside P."/>
            <person name="Chovatia M."/>
            <person name="Cooper J."/>
            <person name="Damon W."/>
            <person name="Desjardin D."/>
            <person name="Finy P."/>
            <person name="Geml J."/>
            <person name="Haridas S."/>
            <person name="Hughes K."/>
            <person name="Justo A."/>
            <person name="Karasinski D."/>
            <person name="Kautmanova I."/>
            <person name="Kiss B."/>
            <person name="Kocsube S."/>
            <person name="Kotiranta H."/>
            <person name="LaButti K.M."/>
            <person name="Lechner B.E."/>
            <person name="Liimatainen K."/>
            <person name="Lipzen A."/>
            <person name="Lukacs Z."/>
            <person name="Mihaltcheva S."/>
            <person name="Morgado L.N."/>
            <person name="Niskanen T."/>
            <person name="Noordeloos M.E."/>
            <person name="Ohm R.A."/>
            <person name="Ortiz-Santana B."/>
            <person name="Ovrebo C."/>
            <person name="Racz N."/>
            <person name="Riley R."/>
            <person name="Savchenko A."/>
            <person name="Shiryaev A."/>
            <person name="Soop K."/>
            <person name="Spirin V."/>
            <person name="Szebenyi C."/>
            <person name="Tomsovsky M."/>
            <person name="Tulloss R.E."/>
            <person name="Uehling J."/>
            <person name="Grigoriev I.V."/>
            <person name="Vagvolgyi C."/>
            <person name="Papp T."/>
            <person name="Martin F.M."/>
            <person name="Miettinen O."/>
            <person name="Hibbett D.S."/>
            <person name="Nagy L.G."/>
        </authorList>
    </citation>
    <scope>NUCLEOTIDE SEQUENCE [LARGE SCALE GENOMIC DNA]</scope>
    <source>
        <strain evidence="3 4">OMC1185</strain>
    </source>
</reference>
<dbReference type="InterPro" id="IPR051825">
    <property type="entry name" value="SRCIN1"/>
</dbReference>
<dbReference type="OrthoDB" id="783096at2759"/>
<dbReference type="GO" id="GO:0030010">
    <property type="term" value="P:establishment of cell polarity"/>
    <property type="evidence" value="ECO:0007669"/>
    <property type="project" value="TreeGrafter"/>
</dbReference>
<sequence>MSGPGYQKYAYSSGVSSSPGGSSTDSRRQQTTPVVDVPTAVQNLLLATKRLQEVLRQWSVAQVSETQVSDVYVQLGNEFNIMVTAFARYNIDMSDVYAVPKELRNVLEQCLAEDPSPQVLGQYMPTVRQIIYNLLEGLKSKQEDYKRVAGGRRH</sequence>
<dbReference type="GO" id="GO:0051286">
    <property type="term" value="C:cell tip"/>
    <property type="evidence" value="ECO:0007669"/>
    <property type="project" value="TreeGrafter"/>
</dbReference>
<dbReference type="PANTHER" id="PTHR22741">
    <property type="entry name" value="P140CAP/SNIP-RELATED"/>
    <property type="match status" value="1"/>
</dbReference>
<organism evidence="3 4">
    <name type="scientific">Heliocybe sulcata</name>
    <dbReference type="NCBI Taxonomy" id="5364"/>
    <lineage>
        <taxon>Eukaryota</taxon>
        <taxon>Fungi</taxon>
        <taxon>Dikarya</taxon>
        <taxon>Basidiomycota</taxon>
        <taxon>Agaricomycotina</taxon>
        <taxon>Agaricomycetes</taxon>
        <taxon>Gloeophyllales</taxon>
        <taxon>Gloeophyllaceae</taxon>
        <taxon>Heliocybe</taxon>
    </lineage>
</organism>
<dbReference type="PANTHER" id="PTHR22741:SF10">
    <property type="entry name" value="COILED-COIL DOMAIN-CONTAINING PROTEIN CG32809"/>
    <property type="match status" value="1"/>
</dbReference>
<dbReference type="Pfam" id="PF23153">
    <property type="entry name" value="Aip3p_Bud6_N"/>
    <property type="match status" value="1"/>
</dbReference>
<evidence type="ECO:0000259" key="2">
    <source>
        <dbReference type="Pfam" id="PF23153"/>
    </source>
</evidence>
<accession>A0A5C3N4E0</accession>
<dbReference type="Proteomes" id="UP000305948">
    <property type="component" value="Unassembled WGS sequence"/>
</dbReference>
<feature type="compositionally biased region" description="Low complexity" evidence="1">
    <location>
        <begin position="12"/>
        <end position="24"/>
    </location>
</feature>